<accession>A0A060I0B5</accession>
<dbReference type="HOGENOM" id="CLU_132623_2_3_5"/>
<keyword evidence="2" id="KW-0812">Transmembrane</keyword>
<dbReference type="AlphaFoldDB" id="A0A060I0B5"/>
<feature type="transmembrane region" description="Helical" evidence="2">
    <location>
        <begin position="95"/>
        <end position="112"/>
    </location>
</feature>
<evidence type="ECO:0000313" key="4">
    <source>
        <dbReference type="Proteomes" id="UP000027180"/>
    </source>
</evidence>
<evidence type="ECO:0000256" key="1">
    <source>
        <dbReference type="SAM" id="Coils"/>
    </source>
</evidence>
<protein>
    <recommendedName>
        <fullName evidence="5">DUF883 domain-containing protein</fullName>
    </recommendedName>
</protein>
<evidence type="ECO:0008006" key="5">
    <source>
        <dbReference type="Google" id="ProtNLM"/>
    </source>
</evidence>
<evidence type="ECO:0000313" key="3">
    <source>
        <dbReference type="EMBL" id="AIC28623.1"/>
    </source>
</evidence>
<gene>
    <name evidence="3" type="ORF">IE4771_CH03543</name>
</gene>
<keyword evidence="2" id="KW-0472">Membrane</keyword>
<dbReference type="Proteomes" id="UP000027180">
    <property type="component" value="Chromosome"/>
</dbReference>
<sequence length="114" mass="12756">MTYSIFHSGRSRRNGTFHNFESGIEEQIEALRDELAELTRLVGKSSRLHGDKIRGQASAGYDELLARSEDLLRELQHGYERGATEMRETVRKHPLATIGAAAAFGLAIAFLARR</sequence>
<reference evidence="3 4" key="1">
    <citation type="submission" date="2013-12" db="EMBL/GenBank/DDBJ databases">
        <title>Complete genome sequence of Rhizobium etli bv. mimosae IE4771.</title>
        <authorList>
            <person name="Bustos P."/>
            <person name="Santamaria R.I."/>
            <person name="Lozano L."/>
            <person name="Ormeno-Orrillo E."/>
            <person name="Rogel M.A."/>
            <person name="Romero D."/>
            <person name="Cevallos M.A."/>
            <person name="Martinez-Romero E."/>
            <person name="Gonzalez V."/>
        </authorList>
    </citation>
    <scope>NUCLEOTIDE SEQUENCE [LARGE SCALE GENOMIC DNA]</scope>
    <source>
        <strain evidence="3 4">IE4771</strain>
    </source>
</reference>
<organism evidence="3 4">
    <name type="scientific">Rhizobium etli bv. mimosae str. IE4771</name>
    <dbReference type="NCBI Taxonomy" id="1432050"/>
    <lineage>
        <taxon>Bacteria</taxon>
        <taxon>Pseudomonadati</taxon>
        <taxon>Pseudomonadota</taxon>
        <taxon>Alphaproteobacteria</taxon>
        <taxon>Hyphomicrobiales</taxon>
        <taxon>Rhizobiaceae</taxon>
        <taxon>Rhizobium/Agrobacterium group</taxon>
        <taxon>Rhizobium</taxon>
    </lineage>
</organism>
<proteinExistence type="predicted"/>
<feature type="coiled-coil region" evidence="1">
    <location>
        <begin position="21"/>
        <end position="48"/>
    </location>
</feature>
<keyword evidence="2" id="KW-1133">Transmembrane helix</keyword>
<evidence type="ECO:0000256" key="2">
    <source>
        <dbReference type="SAM" id="Phobius"/>
    </source>
</evidence>
<dbReference type="RefSeq" id="WP_038690785.1">
    <property type="nucleotide sequence ID" value="NZ_CP006986.1"/>
</dbReference>
<name>A0A060I0B5_RHIET</name>
<dbReference type="OrthoDB" id="8302035at2"/>
<keyword evidence="1" id="KW-0175">Coiled coil</keyword>
<dbReference type="KEGG" id="rei:IE4771_CH03543"/>
<dbReference type="EMBL" id="CP006986">
    <property type="protein sequence ID" value="AIC28623.1"/>
    <property type="molecule type" value="Genomic_DNA"/>
</dbReference>